<dbReference type="VEuPathDB" id="TriTrypDB:BSAL_56295"/>
<sequence length="461" mass="53821">MMSRYIHWLILASLLLLACYENRSLFTLTLPAPLVVEVNHTGATRQQCNLQREFPSLSSGSRREKQSTPPLLRLLQSRRHPEEDNDVVRRTYQGEYGWRFQSYQSSPLEEAFYTDVRPFLKKRNYPPLIQAYRRKAEELLRESEGRVAPSTINDTNLDQCDLEEQQGVMLSESCHTKIDSPPPSKELFSRFIYEFVCLGDPCDAASFPSWTGWRLNETHTSYIEPLFGTMRHPRVFLDSGVSEYVLNKEYMMIDKWALKHLHTRYQTTLRRPEAVHSNGGACKVSRDRRSSLFVDLGASTYLDGGGGASQKWFVDTAACYCISFTDMFLFEATPHKPIEAWGVVPDYLHAHYRWYNYPVNASLESWRNPLNVLLSKVRPDDTVTVKIDFDTSHLEAQIIDTILHFPELFQTIDELFYEHHVLMPYMYRYWRGWYNASLNLRDSIDVFRALRRKGIRAHSWV</sequence>
<evidence type="ECO:0008006" key="5">
    <source>
        <dbReference type="Google" id="ProtNLM"/>
    </source>
</evidence>
<keyword evidence="2" id="KW-0732">Signal</keyword>
<feature type="signal peptide" evidence="2">
    <location>
        <begin position="1"/>
        <end position="24"/>
    </location>
</feature>
<dbReference type="Proteomes" id="UP000051952">
    <property type="component" value="Unassembled WGS sequence"/>
</dbReference>
<evidence type="ECO:0000313" key="3">
    <source>
        <dbReference type="EMBL" id="CUE77631.1"/>
    </source>
</evidence>
<protein>
    <recommendedName>
        <fullName evidence="5">Membrane-associated protein</fullName>
    </recommendedName>
</protein>
<dbReference type="EMBL" id="CYKH01000191">
    <property type="protein sequence ID" value="CUE77631.1"/>
    <property type="molecule type" value="Genomic_DNA"/>
</dbReference>
<keyword evidence="4" id="KW-1185">Reference proteome</keyword>
<accession>A0A0S4INI1</accession>
<feature type="chain" id="PRO_5006621467" description="Membrane-associated protein" evidence="2">
    <location>
        <begin position="25"/>
        <end position="461"/>
    </location>
</feature>
<evidence type="ECO:0000256" key="2">
    <source>
        <dbReference type="SAM" id="SignalP"/>
    </source>
</evidence>
<evidence type="ECO:0000313" key="4">
    <source>
        <dbReference type="Proteomes" id="UP000051952"/>
    </source>
</evidence>
<dbReference type="AlphaFoldDB" id="A0A0S4INI1"/>
<evidence type="ECO:0000256" key="1">
    <source>
        <dbReference type="SAM" id="MobiDB-lite"/>
    </source>
</evidence>
<dbReference type="PROSITE" id="PS51257">
    <property type="entry name" value="PROKAR_LIPOPROTEIN"/>
    <property type="match status" value="1"/>
</dbReference>
<feature type="region of interest" description="Disordered" evidence="1">
    <location>
        <begin position="53"/>
        <end position="84"/>
    </location>
</feature>
<reference evidence="4" key="1">
    <citation type="submission" date="2015-09" db="EMBL/GenBank/DDBJ databases">
        <authorList>
            <consortium name="Pathogen Informatics"/>
        </authorList>
    </citation>
    <scope>NUCLEOTIDE SEQUENCE [LARGE SCALE GENOMIC DNA]</scope>
    <source>
        <strain evidence="4">Lake Konstanz</strain>
    </source>
</reference>
<dbReference type="OrthoDB" id="9981477at2759"/>
<proteinExistence type="predicted"/>
<name>A0A0S4INI1_BODSA</name>
<organism evidence="3 4">
    <name type="scientific">Bodo saltans</name>
    <name type="common">Flagellated protozoan</name>
    <dbReference type="NCBI Taxonomy" id="75058"/>
    <lineage>
        <taxon>Eukaryota</taxon>
        <taxon>Discoba</taxon>
        <taxon>Euglenozoa</taxon>
        <taxon>Kinetoplastea</taxon>
        <taxon>Metakinetoplastina</taxon>
        <taxon>Eubodonida</taxon>
        <taxon>Bodonidae</taxon>
        <taxon>Bodo</taxon>
    </lineage>
</organism>
<gene>
    <name evidence="3" type="ORF">BSAL_56295</name>
</gene>